<name>A0A7S3DRG5_9STRA</name>
<reference evidence="1" key="1">
    <citation type="submission" date="2021-01" db="EMBL/GenBank/DDBJ databases">
        <authorList>
            <person name="Corre E."/>
            <person name="Pelletier E."/>
            <person name="Niang G."/>
            <person name="Scheremetjew M."/>
            <person name="Finn R."/>
            <person name="Kale V."/>
            <person name="Holt S."/>
            <person name="Cochrane G."/>
            <person name="Meng A."/>
            <person name="Brown T."/>
            <person name="Cohen L."/>
        </authorList>
    </citation>
    <scope>NUCLEOTIDE SEQUENCE</scope>
    <source>
        <strain evidence="1">CCMP125</strain>
    </source>
</reference>
<organism evidence="1">
    <name type="scientific">Entomoneis paludosa</name>
    <dbReference type="NCBI Taxonomy" id="265537"/>
    <lineage>
        <taxon>Eukaryota</taxon>
        <taxon>Sar</taxon>
        <taxon>Stramenopiles</taxon>
        <taxon>Ochrophyta</taxon>
        <taxon>Bacillariophyta</taxon>
        <taxon>Bacillariophyceae</taxon>
        <taxon>Bacillariophycidae</taxon>
        <taxon>Entomoneidaceae</taxon>
        <taxon>Entomoneis</taxon>
    </lineage>
</organism>
<sequence>MTIKLEQETILRVLECPPQLRRSQDDDIPSAVSASSSSMQADRLSFVELRKPLTPVGNVRDLTVEDDDTLSTASMSSDDQTIDRRVSFCEEAVTAVWTRPFTEKEDIPDLFYSSEDTARFRQEYRLEKKLLSELSLDPETCPVDEKDLSAMVATSPSSHAYRISRVVVLHNDKLETFVDQKKDAEVDGFFDNDSFWSGSITWY</sequence>
<dbReference type="EMBL" id="HBHT01023264">
    <property type="protein sequence ID" value="CAD9973834.1"/>
    <property type="molecule type" value="Transcribed_RNA"/>
</dbReference>
<proteinExistence type="predicted"/>
<protein>
    <submittedName>
        <fullName evidence="1">Uncharacterized protein</fullName>
    </submittedName>
</protein>
<accession>A0A7S3DRG5</accession>
<evidence type="ECO:0000313" key="1">
    <source>
        <dbReference type="EMBL" id="CAD9973834.1"/>
    </source>
</evidence>
<dbReference type="AlphaFoldDB" id="A0A7S3DRG5"/>
<gene>
    <name evidence="1" type="ORF">APAL1065_LOCUS15606</name>
</gene>